<dbReference type="Proteomes" id="UP000269883">
    <property type="component" value="Chromosome"/>
</dbReference>
<evidence type="ECO:0000313" key="12">
    <source>
        <dbReference type="Proteomes" id="UP000269883"/>
    </source>
</evidence>
<dbReference type="GO" id="GO:0008324">
    <property type="term" value="F:monoatomic cation transmembrane transporter activity"/>
    <property type="evidence" value="ECO:0007669"/>
    <property type="project" value="InterPro"/>
</dbReference>
<keyword evidence="7 8" id="KW-0472">Membrane</keyword>
<dbReference type="InterPro" id="IPR036721">
    <property type="entry name" value="RCK_C_sf"/>
</dbReference>
<dbReference type="Pfam" id="PF02080">
    <property type="entry name" value="TrkA_C"/>
    <property type="match status" value="1"/>
</dbReference>
<dbReference type="InterPro" id="IPR003148">
    <property type="entry name" value="RCK_N"/>
</dbReference>
<feature type="transmembrane region" description="Helical" evidence="8">
    <location>
        <begin position="215"/>
        <end position="232"/>
    </location>
</feature>
<dbReference type="PANTHER" id="PTHR42751:SF3">
    <property type="entry name" value="SODIUM_GLUTAMATE SYMPORTER"/>
    <property type="match status" value="1"/>
</dbReference>
<dbReference type="InterPro" id="IPR036291">
    <property type="entry name" value="NAD(P)-bd_dom_sf"/>
</dbReference>
<feature type="domain" description="RCK N-terminal" evidence="9">
    <location>
        <begin position="402"/>
        <end position="518"/>
    </location>
</feature>
<dbReference type="Gene3D" id="3.30.70.1450">
    <property type="entry name" value="Regulator of K+ conductance, C-terminal domain"/>
    <property type="match status" value="1"/>
</dbReference>
<feature type="transmembrane region" description="Helical" evidence="8">
    <location>
        <begin position="29"/>
        <end position="48"/>
    </location>
</feature>
<feature type="transmembrane region" description="Helical" evidence="8">
    <location>
        <begin position="268"/>
        <end position="288"/>
    </location>
</feature>
<dbReference type="Gene3D" id="1.20.1530.20">
    <property type="match status" value="1"/>
</dbReference>
<dbReference type="InterPro" id="IPR038770">
    <property type="entry name" value="Na+/solute_symporter_sf"/>
</dbReference>
<feature type="transmembrane region" description="Helical" evidence="8">
    <location>
        <begin position="294"/>
        <end position="315"/>
    </location>
</feature>
<proteinExistence type="inferred from homology"/>
<keyword evidence="4" id="KW-0633">Potassium transport</keyword>
<dbReference type="SUPFAM" id="SSF116726">
    <property type="entry name" value="TrkA C-terminal domain-like"/>
    <property type="match status" value="1"/>
</dbReference>
<evidence type="ECO:0000256" key="4">
    <source>
        <dbReference type="ARBA" id="ARBA00022538"/>
    </source>
</evidence>
<protein>
    <submittedName>
        <fullName evidence="11">Kef-type K+ transport system, predicted NAD-binding component</fullName>
    </submittedName>
</protein>
<dbReference type="InterPro" id="IPR006037">
    <property type="entry name" value="RCK_C"/>
</dbReference>
<feature type="transmembrane region" description="Helical" evidence="8">
    <location>
        <begin position="6"/>
        <end position="22"/>
    </location>
</feature>
<feature type="transmembrane region" description="Helical" evidence="8">
    <location>
        <begin position="83"/>
        <end position="103"/>
    </location>
</feature>
<accession>A0A2Z6B088</accession>
<dbReference type="PANTHER" id="PTHR42751">
    <property type="entry name" value="SODIUM/HYDROGEN EXCHANGER FAMILY/TRKA DOMAIN PROTEIN"/>
    <property type="match status" value="1"/>
</dbReference>
<dbReference type="AlphaFoldDB" id="A0A2Z6B088"/>
<dbReference type="InterPro" id="IPR006153">
    <property type="entry name" value="Cation/H_exchanger_TM"/>
</dbReference>
<feature type="transmembrane region" description="Helical" evidence="8">
    <location>
        <begin position="354"/>
        <end position="374"/>
    </location>
</feature>
<dbReference type="GO" id="GO:0015297">
    <property type="term" value="F:antiporter activity"/>
    <property type="evidence" value="ECO:0007669"/>
    <property type="project" value="InterPro"/>
</dbReference>
<dbReference type="PROSITE" id="PS51201">
    <property type="entry name" value="RCK_N"/>
    <property type="match status" value="1"/>
</dbReference>
<keyword evidence="5 8" id="KW-0812">Transmembrane</keyword>
<dbReference type="RefSeq" id="WP_126379340.1">
    <property type="nucleotide sequence ID" value="NZ_AP017378.1"/>
</dbReference>
<evidence type="ECO:0000256" key="6">
    <source>
        <dbReference type="ARBA" id="ARBA00022989"/>
    </source>
</evidence>
<dbReference type="PROSITE" id="PS51202">
    <property type="entry name" value="RCK_C"/>
    <property type="match status" value="1"/>
</dbReference>
<dbReference type="SUPFAM" id="SSF51735">
    <property type="entry name" value="NAD(P)-binding Rossmann-fold domains"/>
    <property type="match status" value="1"/>
</dbReference>
<gene>
    <name evidence="11" type="ORF">DFE_2147</name>
</gene>
<sequence length="665" mass="71693">MGIASDLIIIIVASLIFAIIARRLGQPLIFGYILAGILVGPHTPGIMVGNAHNIELLAEIGVGLLLFELGIEFSLKELRPVRLVALIGTPIQILLVMAFGYGLGEFLGWDRTASIWLGAVLSLSSTMVVLKTLESQELLGTLSSRVMIGMLIVQDLAIAPMLIILPQIGVEDAGSGPLIWAGVKAVLFLGTMFVLGRKIIPMLLERIARAGSRELFLLSTCTIGLGIGYATHLTGLSFAFGAFVAGMVLSESDYAYQILSNVLPLRDLFGLLFFASVGMMLNPVVLFANLGTVLLLVGAIMLVKGLIFAGIARIFRYGNVVPLAMGLGMSQIGELSFLLAGTGLAVGGLNQNQFALILAVTVLTMLLTPALSKATGPLYDVRKRFLPDQQLTTINIKTETLRNHVVLVGGGIIGGLVADILRRFGVPYVVIEASHRCMKRLTDNGHPVIYGDATQEVVLHAAHLDQAKIVLITPPAFDVTRTVVQLAQHLAPNVVTIGRTNGPQEMQTMSRLGLDVVVEPGMEASLEFIRQTLAQLKVPAAHIMRFTDEVHSDLYDTFHHGQEKALRKLRVSRNLFDLHWIELGENCPLAGRTLRQAEVRTRTGASVIAIEHHEELQINPSPDTSLSVGDLVAVIGTAKQIREFTSTFLPCPVGDLIPKEEVTPA</sequence>
<feature type="domain" description="RCK C-terminal" evidence="10">
    <location>
        <begin position="566"/>
        <end position="650"/>
    </location>
</feature>
<keyword evidence="12" id="KW-1185">Reference proteome</keyword>
<evidence type="ECO:0000256" key="5">
    <source>
        <dbReference type="ARBA" id="ARBA00022692"/>
    </source>
</evidence>
<comment type="subcellular location">
    <subcellularLocation>
        <location evidence="1">Membrane</location>
        <topology evidence="1">Multi-pass membrane protein</topology>
    </subcellularLocation>
</comment>
<evidence type="ECO:0000259" key="10">
    <source>
        <dbReference type="PROSITE" id="PS51202"/>
    </source>
</evidence>
<dbReference type="Pfam" id="PF00999">
    <property type="entry name" value="Na_H_Exchanger"/>
    <property type="match status" value="1"/>
</dbReference>
<evidence type="ECO:0000313" key="11">
    <source>
        <dbReference type="EMBL" id="BBD08873.1"/>
    </source>
</evidence>
<name>A0A2Z6B088_9BACT</name>
<evidence type="ECO:0000256" key="7">
    <source>
        <dbReference type="ARBA" id="ARBA00023136"/>
    </source>
</evidence>
<evidence type="ECO:0000256" key="3">
    <source>
        <dbReference type="ARBA" id="ARBA00022448"/>
    </source>
</evidence>
<keyword evidence="4" id="KW-0406">Ion transport</keyword>
<keyword evidence="3" id="KW-0813">Transport</keyword>
<dbReference type="KEGG" id="dfl:DFE_2147"/>
<keyword evidence="6 8" id="KW-1133">Transmembrane helix</keyword>
<evidence type="ECO:0000256" key="1">
    <source>
        <dbReference type="ARBA" id="ARBA00004141"/>
    </source>
</evidence>
<dbReference type="Pfam" id="PF02254">
    <property type="entry name" value="TrkA_N"/>
    <property type="match status" value="1"/>
</dbReference>
<dbReference type="GO" id="GO:0016020">
    <property type="term" value="C:membrane"/>
    <property type="evidence" value="ECO:0007669"/>
    <property type="project" value="UniProtKB-SubCell"/>
</dbReference>
<evidence type="ECO:0000256" key="8">
    <source>
        <dbReference type="SAM" id="Phobius"/>
    </source>
</evidence>
<feature type="transmembrane region" description="Helical" evidence="8">
    <location>
        <begin position="145"/>
        <end position="165"/>
    </location>
</feature>
<feature type="transmembrane region" description="Helical" evidence="8">
    <location>
        <begin position="115"/>
        <end position="133"/>
    </location>
</feature>
<dbReference type="EMBL" id="AP017378">
    <property type="protein sequence ID" value="BBD08873.1"/>
    <property type="molecule type" value="Genomic_DNA"/>
</dbReference>
<evidence type="ECO:0000259" key="9">
    <source>
        <dbReference type="PROSITE" id="PS51201"/>
    </source>
</evidence>
<feature type="transmembrane region" description="Helical" evidence="8">
    <location>
        <begin position="327"/>
        <end position="348"/>
    </location>
</feature>
<comment type="similarity">
    <text evidence="2">Belongs to the monovalent cation:proton antiporter 2 (CPA2) transporter (TC 2.A.37) family.</text>
</comment>
<reference evidence="11 12" key="1">
    <citation type="journal article" date="2018" name="Sci. Adv.">
        <title>Multi-heme cytochromes provide a pathway for survival in energy-limited environments.</title>
        <authorList>
            <person name="Deng X."/>
            <person name="Dohmae N."/>
            <person name="Nealson K.H."/>
            <person name="Hashimoto K."/>
            <person name="Okamoto A."/>
        </authorList>
    </citation>
    <scope>NUCLEOTIDE SEQUENCE [LARGE SCALE GENOMIC DNA]</scope>
    <source>
        <strain evidence="11 12">IS5</strain>
    </source>
</reference>
<feature type="transmembrane region" description="Helical" evidence="8">
    <location>
        <begin position="54"/>
        <end position="71"/>
    </location>
</feature>
<feature type="transmembrane region" description="Helical" evidence="8">
    <location>
        <begin position="177"/>
        <end position="195"/>
    </location>
</feature>
<dbReference type="GO" id="GO:0006813">
    <property type="term" value="P:potassium ion transport"/>
    <property type="evidence" value="ECO:0007669"/>
    <property type="project" value="UniProtKB-KW"/>
</dbReference>
<keyword evidence="4" id="KW-0630">Potassium</keyword>
<evidence type="ECO:0000256" key="2">
    <source>
        <dbReference type="ARBA" id="ARBA00005551"/>
    </source>
</evidence>
<dbReference type="GO" id="GO:1902600">
    <property type="term" value="P:proton transmembrane transport"/>
    <property type="evidence" value="ECO:0007669"/>
    <property type="project" value="InterPro"/>
</dbReference>
<organism evidence="11 12">
    <name type="scientific">Desulfovibrio ferrophilus</name>
    <dbReference type="NCBI Taxonomy" id="241368"/>
    <lineage>
        <taxon>Bacteria</taxon>
        <taxon>Pseudomonadati</taxon>
        <taxon>Thermodesulfobacteriota</taxon>
        <taxon>Desulfovibrionia</taxon>
        <taxon>Desulfovibrionales</taxon>
        <taxon>Desulfovibrionaceae</taxon>
        <taxon>Desulfovibrio</taxon>
    </lineage>
</organism>
<dbReference type="OrthoDB" id="9781411at2"/>
<dbReference type="Gene3D" id="3.40.50.720">
    <property type="entry name" value="NAD(P)-binding Rossmann-like Domain"/>
    <property type="match status" value="1"/>
</dbReference>